<dbReference type="InterPro" id="IPR027417">
    <property type="entry name" value="P-loop_NTPase"/>
</dbReference>
<keyword evidence="2" id="KW-0378">Hydrolase</keyword>
<sequence>MNESSFSMNDTFDNFTFNETKIEEKKQKNQILKEAQKQIKNLNKKEIGKHNLKVSINCSINEKYSPVATARDIGDKKKNKIKYDADCNLYTGPKKKKIHKEYQKDPLKVTQEKDNLLDINLHSKKYRSRKVERMFQWQVDCLYNKKILNELRNLIYSAPTSAGKTLVAEILGLKTIFERNKKIC</sequence>
<dbReference type="PANTHER" id="PTHR47961:SF6">
    <property type="entry name" value="DNA-DIRECTED DNA POLYMERASE"/>
    <property type="match status" value="1"/>
</dbReference>
<reference evidence="6" key="1">
    <citation type="submission" date="2020-08" db="EMBL/GenBank/DDBJ databases">
        <title>Genome sequencing and assembly of the red palm weevil Rhynchophorus ferrugineus.</title>
        <authorList>
            <person name="Dias G.B."/>
            <person name="Bergman C.M."/>
            <person name="Manee M."/>
        </authorList>
    </citation>
    <scope>NUCLEOTIDE SEQUENCE</scope>
    <source>
        <strain evidence="6">AA-2017</strain>
        <tissue evidence="6">Whole larva</tissue>
    </source>
</reference>
<organism evidence="6 7">
    <name type="scientific">Rhynchophorus ferrugineus</name>
    <name type="common">Red palm weevil</name>
    <name type="synonym">Curculio ferrugineus</name>
    <dbReference type="NCBI Taxonomy" id="354439"/>
    <lineage>
        <taxon>Eukaryota</taxon>
        <taxon>Metazoa</taxon>
        <taxon>Ecdysozoa</taxon>
        <taxon>Arthropoda</taxon>
        <taxon>Hexapoda</taxon>
        <taxon>Insecta</taxon>
        <taxon>Pterygota</taxon>
        <taxon>Neoptera</taxon>
        <taxon>Endopterygota</taxon>
        <taxon>Coleoptera</taxon>
        <taxon>Polyphaga</taxon>
        <taxon>Cucujiformia</taxon>
        <taxon>Curculionidae</taxon>
        <taxon>Dryophthorinae</taxon>
        <taxon>Rhynchophorus</taxon>
    </lineage>
</organism>
<dbReference type="GO" id="GO:0016787">
    <property type="term" value="F:hydrolase activity"/>
    <property type="evidence" value="ECO:0007669"/>
    <property type="project" value="UniProtKB-KW"/>
</dbReference>
<evidence type="ECO:0000256" key="5">
    <source>
        <dbReference type="SAM" id="Coils"/>
    </source>
</evidence>
<keyword evidence="5" id="KW-0175">Coiled coil</keyword>
<evidence type="ECO:0000313" key="6">
    <source>
        <dbReference type="EMBL" id="KAF7278252.1"/>
    </source>
</evidence>
<proteinExistence type="predicted"/>
<name>A0A834IBP8_RHYFE</name>
<comment type="caution">
    <text evidence="6">The sequence shown here is derived from an EMBL/GenBank/DDBJ whole genome shotgun (WGS) entry which is preliminary data.</text>
</comment>
<evidence type="ECO:0000256" key="3">
    <source>
        <dbReference type="ARBA" id="ARBA00022806"/>
    </source>
</evidence>
<dbReference type="EMBL" id="JAACXV010000404">
    <property type="protein sequence ID" value="KAF7278252.1"/>
    <property type="molecule type" value="Genomic_DNA"/>
</dbReference>
<evidence type="ECO:0000256" key="4">
    <source>
        <dbReference type="ARBA" id="ARBA00022840"/>
    </source>
</evidence>
<keyword evidence="1" id="KW-0547">Nucleotide-binding</keyword>
<keyword evidence="3" id="KW-0347">Helicase</keyword>
<dbReference type="PANTHER" id="PTHR47961">
    <property type="entry name" value="DNA POLYMERASE THETA, PUTATIVE (AFU_ORTHOLOGUE AFUA_1G05260)-RELATED"/>
    <property type="match status" value="1"/>
</dbReference>
<feature type="coiled-coil region" evidence="5">
    <location>
        <begin position="18"/>
        <end position="45"/>
    </location>
</feature>
<evidence type="ECO:0000256" key="1">
    <source>
        <dbReference type="ARBA" id="ARBA00022741"/>
    </source>
</evidence>
<dbReference type="GO" id="GO:0004386">
    <property type="term" value="F:helicase activity"/>
    <property type="evidence" value="ECO:0007669"/>
    <property type="project" value="UniProtKB-KW"/>
</dbReference>
<dbReference type="Proteomes" id="UP000625711">
    <property type="component" value="Unassembled WGS sequence"/>
</dbReference>
<dbReference type="InterPro" id="IPR050474">
    <property type="entry name" value="Hel308_SKI2-like"/>
</dbReference>
<dbReference type="AlphaFoldDB" id="A0A834IBP8"/>
<evidence type="ECO:0000313" key="7">
    <source>
        <dbReference type="Proteomes" id="UP000625711"/>
    </source>
</evidence>
<dbReference type="Gene3D" id="3.40.50.300">
    <property type="entry name" value="P-loop containing nucleotide triphosphate hydrolases"/>
    <property type="match status" value="1"/>
</dbReference>
<accession>A0A834IBP8</accession>
<keyword evidence="4" id="KW-0067">ATP-binding</keyword>
<gene>
    <name evidence="6" type="ORF">GWI33_008608</name>
</gene>
<dbReference type="GO" id="GO:0005524">
    <property type="term" value="F:ATP binding"/>
    <property type="evidence" value="ECO:0007669"/>
    <property type="project" value="UniProtKB-KW"/>
</dbReference>
<evidence type="ECO:0000256" key="2">
    <source>
        <dbReference type="ARBA" id="ARBA00022801"/>
    </source>
</evidence>
<dbReference type="OrthoDB" id="275278at2759"/>
<protein>
    <submittedName>
        <fullName evidence="6">Uncharacterized protein</fullName>
    </submittedName>
</protein>
<dbReference type="SUPFAM" id="SSF52540">
    <property type="entry name" value="P-loop containing nucleoside triphosphate hydrolases"/>
    <property type="match status" value="1"/>
</dbReference>
<keyword evidence="7" id="KW-1185">Reference proteome</keyword>